<reference evidence="2 3" key="1">
    <citation type="submission" date="2021-01" db="EMBL/GenBank/DDBJ databases">
        <title>Whole genome shotgun sequence of Actinoplanes deccanensis NBRC 13994.</title>
        <authorList>
            <person name="Komaki H."/>
            <person name="Tamura T."/>
        </authorList>
    </citation>
    <scope>NUCLEOTIDE SEQUENCE [LARGE SCALE GENOMIC DNA]</scope>
    <source>
        <strain evidence="2 3">NBRC 13994</strain>
    </source>
</reference>
<feature type="transmembrane region" description="Helical" evidence="1">
    <location>
        <begin position="77"/>
        <end position="95"/>
    </location>
</feature>
<keyword evidence="1" id="KW-1133">Transmembrane helix</keyword>
<organism evidence="2 3">
    <name type="scientific">Paractinoplanes deccanensis</name>
    <dbReference type="NCBI Taxonomy" id="113561"/>
    <lineage>
        <taxon>Bacteria</taxon>
        <taxon>Bacillati</taxon>
        <taxon>Actinomycetota</taxon>
        <taxon>Actinomycetes</taxon>
        <taxon>Micromonosporales</taxon>
        <taxon>Micromonosporaceae</taxon>
        <taxon>Paractinoplanes</taxon>
    </lineage>
</organism>
<sequence length="162" mass="16414">MGGNWGVRAAARELVEVTAMWLGMGEPGTDPGTGPQAPPAPPRPGAAFMVVQTLAAVALGALLAGAWAIFFERDVRTLYLAGYLPLLVPLAIGVARRPAAAAVPLAAALPVGALTVVALRALPAAGDGFWWWFLAFAAGALTAGATFGAVTARRTTEPTAPS</sequence>
<evidence type="ECO:0000313" key="2">
    <source>
        <dbReference type="EMBL" id="GID79204.1"/>
    </source>
</evidence>
<dbReference type="EMBL" id="BOMI01000162">
    <property type="protein sequence ID" value="GID79204.1"/>
    <property type="molecule type" value="Genomic_DNA"/>
</dbReference>
<accession>A0ABQ3YGW4</accession>
<feature type="transmembrane region" description="Helical" evidence="1">
    <location>
        <begin position="46"/>
        <end position="70"/>
    </location>
</feature>
<proteinExistence type="predicted"/>
<evidence type="ECO:0000313" key="3">
    <source>
        <dbReference type="Proteomes" id="UP000609879"/>
    </source>
</evidence>
<feature type="transmembrane region" description="Helical" evidence="1">
    <location>
        <begin position="101"/>
        <end position="122"/>
    </location>
</feature>
<dbReference type="RefSeq" id="WP_203775103.1">
    <property type="nucleotide sequence ID" value="NZ_BAAABO010000057.1"/>
</dbReference>
<keyword evidence="1" id="KW-0472">Membrane</keyword>
<feature type="transmembrane region" description="Helical" evidence="1">
    <location>
        <begin position="129"/>
        <end position="152"/>
    </location>
</feature>
<dbReference type="Proteomes" id="UP000609879">
    <property type="component" value="Unassembled WGS sequence"/>
</dbReference>
<protein>
    <recommendedName>
        <fullName evidence="4">Integral membrane protein</fullName>
    </recommendedName>
</protein>
<keyword evidence="3" id="KW-1185">Reference proteome</keyword>
<comment type="caution">
    <text evidence="2">The sequence shown here is derived from an EMBL/GenBank/DDBJ whole genome shotgun (WGS) entry which is preliminary data.</text>
</comment>
<evidence type="ECO:0000256" key="1">
    <source>
        <dbReference type="SAM" id="Phobius"/>
    </source>
</evidence>
<keyword evidence="1" id="KW-0812">Transmembrane</keyword>
<gene>
    <name evidence="2" type="ORF">Ade02nite_78450</name>
</gene>
<name>A0ABQ3YGW4_9ACTN</name>
<evidence type="ECO:0008006" key="4">
    <source>
        <dbReference type="Google" id="ProtNLM"/>
    </source>
</evidence>